<organism evidence="1 2">
    <name type="scientific">Saguinus oedipus</name>
    <name type="common">Cotton-top tamarin</name>
    <name type="synonym">Oedipomidas oedipus</name>
    <dbReference type="NCBI Taxonomy" id="9490"/>
    <lineage>
        <taxon>Eukaryota</taxon>
        <taxon>Metazoa</taxon>
        <taxon>Chordata</taxon>
        <taxon>Craniata</taxon>
        <taxon>Vertebrata</taxon>
        <taxon>Euteleostomi</taxon>
        <taxon>Mammalia</taxon>
        <taxon>Eutheria</taxon>
        <taxon>Euarchontoglires</taxon>
        <taxon>Primates</taxon>
        <taxon>Haplorrhini</taxon>
        <taxon>Platyrrhini</taxon>
        <taxon>Cebidae</taxon>
        <taxon>Callitrichinae</taxon>
        <taxon>Saguinus</taxon>
    </lineage>
</organism>
<protein>
    <submittedName>
        <fullName evidence="1">Uncharacterized protein</fullName>
    </submittedName>
</protein>
<comment type="caution">
    <text evidence="1">The sequence shown here is derived from an EMBL/GenBank/DDBJ whole genome shotgun (WGS) entry which is preliminary data.</text>
</comment>
<dbReference type="EMBL" id="JASSZA010000005">
    <property type="protein sequence ID" value="KAK2112195.1"/>
    <property type="molecule type" value="Genomic_DNA"/>
</dbReference>
<sequence>MEAPVRAPCGYMEGKIILGPLSTDFRVDAIVNGCREACPVLIYTSWEAEEGKPAQDSKTTVTECRLVPEISQTENVEGHSHISGQGAVVPT</sequence>
<evidence type="ECO:0000313" key="2">
    <source>
        <dbReference type="Proteomes" id="UP001266305"/>
    </source>
</evidence>
<gene>
    <name evidence="1" type="ORF">P7K49_011942</name>
</gene>
<dbReference type="Proteomes" id="UP001266305">
    <property type="component" value="Unassembled WGS sequence"/>
</dbReference>
<accession>A0ABQ9VSR0</accession>
<reference evidence="1 2" key="1">
    <citation type="submission" date="2023-05" db="EMBL/GenBank/DDBJ databases">
        <title>B98-5 Cell Line De Novo Hybrid Assembly: An Optical Mapping Approach.</title>
        <authorList>
            <person name="Kananen K."/>
            <person name="Auerbach J.A."/>
            <person name="Kautto E."/>
            <person name="Blachly J.S."/>
        </authorList>
    </citation>
    <scope>NUCLEOTIDE SEQUENCE [LARGE SCALE GENOMIC DNA]</scope>
    <source>
        <strain evidence="1">B95-8</strain>
        <tissue evidence="1">Cell line</tissue>
    </source>
</reference>
<keyword evidence="2" id="KW-1185">Reference proteome</keyword>
<evidence type="ECO:0000313" key="1">
    <source>
        <dbReference type="EMBL" id="KAK2112195.1"/>
    </source>
</evidence>
<proteinExistence type="predicted"/>
<name>A0ABQ9VSR0_SAGOE</name>